<evidence type="ECO:0000313" key="10">
    <source>
        <dbReference type="Proteomes" id="UP000041254"/>
    </source>
</evidence>
<dbReference type="GO" id="GO:0005886">
    <property type="term" value="C:plasma membrane"/>
    <property type="evidence" value="ECO:0007669"/>
    <property type="project" value="TreeGrafter"/>
</dbReference>
<feature type="region of interest" description="Disordered" evidence="6">
    <location>
        <begin position="169"/>
        <end position="191"/>
    </location>
</feature>
<comment type="subcellular location">
    <subcellularLocation>
        <location evidence="1">Membrane</location>
        <topology evidence="1">Multi-pass membrane protein</topology>
    </subcellularLocation>
</comment>
<evidence type="ECO:0000256" key="1">
    <source>
        <dbReference type="ARBA" id="ARBA00004141"/>
    </source>
</evidence>
<proteinExistence type="inferred from homology"/>
<dbReference type="GO" id="GO:0071578">
    <property type="term" value="P:zinc ion import across plasma membrane"/>
    <property type="evidence" value="ECO:0007669"/>
    <property type="project" value="TreeGrafter"/>
</dbReference>
<keyword evidence="3 7" id="KW-0812">Transmembrane</keyword>
<feature type="signal peptide" evidence="8">
    <location>
        <begin position="1"/>
        <end position="24"/>
    </location>
</feature>
<accession>A0A0G4H806</accession>
<dbReference type="InterPro" id="IPR003689">
    <property type="entry name" value="ZIP"/>
</dbReference>
<dbReference type="VEuPathDB" id="CryptoDB:Vbra_19792"/>
<dbReference type="PANTHER" id="PTHR12191:SF37">
    <property type="entry name" value="ZINC TRANSPORTER FOI"/>
    <property type="match status" value="1"/>
</dbReference>
<evidence type="ECO:0000256" key="8">
    <source>
        <dbReference type="SAM" id="SignalP"/>
    </source>
</evidence>
<keyword evidence="10" id="KW-1185">Reference proteome</keyword>
<keyword evidence="5 7" id="KW-0472">Membrane</keyword>
<dbReference type="GO" id="GO:0005385">
    <property type="term" value="F:zinc ion transmembrane transporter activity"/>
    <property type="evidence" value="ECO:0007669"/>
    <property type="project" value="TreeGrafter"/>
</dbReference>
<reference evidence="9 10" key="1">
    <citation type="submission" date="2014-11" db="EMBL/GenBank/DDBJ databases">
        <authorList>
            <person name="Zhu J."/>
            <person name="Qi W."/>
            <person name="Song R."/>
        </authorList>
    </citation>
    <scope>NUCLEOTIDE SEQUENCE [LARGE SCALE GENOMIC DNA]</scope>
</reference>
<dbReference type="Proteomes" id="UP000041254">
    <property type="component" value="Unassembled WGS sequence"/>
</dbReference>
<keyword evidence="4 7" id="KW-1133">Transmembrane helix</keyword>
<evidence type="ECO:0000256" key="5">
    <source>
        <dbReference type="ARBA" id="ARBA00023136"/>
    </source>
</evidence>
<dbReference type="InterPro" id="IPR050799">
    <property type="entry name" value="ZIP_Transporter"/>
</dbReference>
<evidence type="ECO:0000256" key="7">
    <source>
        <dbReference type="SAM" id="Phobius"/>
    </source>
</evidence>
<feature type="transmembrane region" description="Helical" evidence="7">
    <location>
        <begin position="76"/>
        <end position="94"/>
    </location>
</feature>
<feature type="transmembrane region" description="Helical" evidence="7">
    <location>
        <begin position="114"/>
        <end position="135"/>
    </location>
</feature>
<gene>
    <name evidence="9" type="ORF">Vbra_19792</name>
</gene>
<sequence>MSLSPLRLLLATSLALVVLRTASASGDDHDDDHDDHEEDENFPLEYKWAAAIVTGVILSVNSLIGAFLLQFIGKGAIGAVLQFALVVLSISVMVSDSLMHIYPHAVEGAPHSQVTFLGITAFVGCLAVLLFSQLLHSFHSHPKKHPPAPAPDRTPATVMMFTVVPPDDGDTCEEKKEEGNNAGADAHGGDVEKSGKKGGFDWRSVESYGWAALAGDVVCNFVDGIAVGVSWYVGWFVGLVTSIAILAHEIPQEMSDYAVLRLSGLSNCLVIAVNITASTTSLIGIAVGLGFSTVLESAVEDFERYCLAFTCGAWLTIALFLLTPIALKLYGELTMLKKEGEQEQQGVTIEKWMAILVAVTMMAIALGLMAGIGVLEETAHEHEDNGHEGHDH</sequence>
<dbReference type="PANTHER" id="PTHR12191">
    <property type="entry name" value="SOLUTE CARRIER FAMILY 39"/>
    <property type="match status" value="1"/>
</dbReference>
<dbReference type="OrthoDB" id="6096490at2759"/>
<name>A0A0G4H806_VITBC</name>
<comment type="similarity">
    <text evidence="2">Belongs to the ZIP transporter (TC 2.A.5) family.</text>
</comment>
<feature type="transmembrane region" description="Helical" evidence="7">
    <location>
        <begin position="48"/>
        <end position="69"/>
    </location>
</feature>
<dbReference type="InParanoid" id="A0A0G4H806"/>
<dbReference type="Pfam" id="PF02535">
    <property type="entry name" value="Zip"/>
    <property type="match status" value="1"/>
</dbReference>
<dbReference type="PhylomeDB" id="A0A0G4H806"/>
<feature type="transmembrane region" description="Helical" evidence="7">
    <location>
        <begin position="229"/>
        <end position="247"/>
    </location>
</feature>
<evidence type="ECO:0000256" key="6">
    <source>
        <dbReference type="SAM" id="MobiDB-lite"/>
    </source>
</evidence>
<dbReference type="GO" id="GO:0140410">
    <property type="term" value="F:monoatomic cation:bicarbonate symporter activity"/>
    <property type="evidence" value="ECO:0007669"/>
    <property type="project" value="TreeGrafter"/>
</dbReference>
<protein>
    <submittedName>
        <fullName evidence="9">Uncharacterized protein</fullName>
    </submittedName>
</protein>
<dbReference type="EMBL" id="CDMY01001052">
    <property type="protein sequence ID" value="CEM39822.1"/>
    <property type="molecule type" value="Genomic_DNA"/>
</dbReference>
<dbReference type="AlphaFoldDB" id="A0A0G4H806"/>
<dbReference type="GO" id="GO:0030003">
    <property type="term" value="P:intracellular monoatomic cation homeostasis"/>
    <property type="evidence" value="ECO:0007669"/>
    <property type="project" value="TreeGrafter"/>
</dbReference>
<evidence type="ECO:0000256" key="4">
    <source>
        <dbReference type="ARBA" id="ARBA00022989"/>
    </source>
</evidence>
<feature type="transmembrane region" description="Helical" evidence="7">
    <location>
        <begin position="268"/>
        <end position="295"/>
    </location>
</feature>
<evidence type="ECO:0000256" key="3">
    <source>
        <dbReference type="ARBA" id="ARBA00022692"/>
    </source>
</evidence>
<evidence type="ECO:0000256" key="2">
    <source>
        <dbReference type="ARBA" id="ARBA00006939"/>
    </source>
</evidence>
<keyword evidence="8" id="KW-0732">Signal</keyword>
<evidence type="ECO:0000313" key="9">
    <source>
        <dbReference type="EMBL" id="CEM39822.1"/>
    </source>
</evidence>
<organism evidence="9 10">
    <name type="scientific">Vitrella brassicaformis (strain CCMP3155)</name>
    <dbReference type="NCBI Taxonomy" id="1169540"/>
    <lineage>
        <taxon>Eukaryota</taxon>
        <taxon>Sar</taxon>
        <taxon>Alveolata</taxon>
        <taxon>Colpodellida</taxon>
        <taxon>Vitrellaceae</taxon>
        <taxon>Vitrella</taxon>
    </lineage>
</organism>
<feature type="transmembrane region" description="Helical" evidence="7">
    <location>
        <begin position="307"/>
        <end position="331"/>
    </location>
</feature>
<feature type="chain" id="PRO_5005191540" evidence="8">
    <location>
        <begin position="25"/>
        <end position="392"/>
    </location>
</feature>
<feature type="transmembrane region" description="Helical" evidence="7">
    <location>
        <begin position="352"/>
        <end position="375"/>
    </location>
</feature>